<evidence type="ECO:0000313" key="1">
    <source>
        <dbReference type="EMBL" id="MDG4717345.1"/>
    </source>
</evidence>
<dbReference type="InterPro" id="IPR005361">
    <property type="entry name" value="UPF0158"/>
</dbReference>
<dbReference type="Proteomes" id="UP001529085">
    <property type="component" value="Unassembled WGS sequence"/>
</dbReference>
<dbReference type="Pfam" id="PF03682">
    <property type="entry name" value="UPF0158"/>
    <property type="match status" value="1"/>
</dbReference>
<reference evidence="1 2" key="1">
    <citation type="submission" date="2023-03" db="EMBL/GenBank/DDBJ databases">
        <title>Strain YYF002 represents a novel species in the genus Winogradskyella isolated from seawater.</title>
        <authorList>
            <person name="Fu Z.-Y."/>
        </authorList>
    </citation>
    <scope>NUCLEOTIDE SEQUENCE [LARGE SCALE GENOMIC DNA]</scope>
    <source>
        <strain evidence="1 2">YYF002</strain>
    </source>
</reference>
<organism evidence="1 2">
    <name type="scientific">Winogradskyella marincola</name>
    <dbReference type="NCBI Taxonomy" id="3037795"/>
    <lineage>
        <taxon>Bacteria</taxon>
        <taxon>Pseudomonadati</taxon>
        <taxon>Bacteroidota</taxon>
        <taxon>Flavobacteriia</taxon>
        <taxon>Flavobacteriales</taxon>
        <taxon>Flavobacteriaceae</taxon>
        <taxon>Winogradskyella</taxon>
    </lineage>
</organism>
<name>A0ABT6G5S5_9FLAO</name>
<dbReference type="InterPro" id="IPR036507">
    <property type="entry name" value="Telomere_rpt-bd_fac_dimer_sf"/>
</dbReference>
<gene>
    <name evidence="1" type="ORF">P7122_15785</name>
</gene>
<dbReference type="EMBL" id="JARSBN010000021">
    <property type="protein sequence ID" value="MDG4717345.1"/>
    <property type="molecule type" value="Genomic_DNA"/>
</dbReference>
<proteinExistence type="predicted"/>
<comment type="caution">
    <text evidence="1">The sequence shown here is derived from an EMBL/GenBank/DDBJ whole genome shotgun (WGS) entry which is preliminary data.</text>
</comment>
<evidence type="ECO:0000313" key="2">
    <source>
        <dbReference type="Proteomes" id="UP001529085"/>
    </source>
</evidence>
<accession>A0ABT6G5S5</accession>
<keyword evidence="2" id="KW-1185">Reference proteome</keyword>
<dbReference type="SUPFAM" id="SSF63600">
    <property type="entry name" value="Telomeric repeat binding factor (TRF) dimerisation domain"/>
    <property type="match status" value="1"/>
</dbReference>
<sequence length="148" mass="17629">MDNSKQNIIKEIAQELDCGFDCYYNCKTNEILAIPNFSHIADEDDFKEAFREDLKKIKKHQADFVKIEVLQSFESFKIMELFVEQLHDKKLQAELENVLANKKLFQNFKNRIDHSNFKQNWFDFKQSKLEKIVENQLNGRKASAQHRL</sequence>
<protein>
    <submittedName>
        <fullName evidence="1">UPF0158 family protein</fullName>
    </submittedName>
</protein>
<dbReference type="RefSeq" id="WP_278006765.1">
    <property type="nucleotide sequence ID" value="NZ_JARSBN010000021.1"/>
</dbReference>